<keyword evidence="6 7" id="KW-0472">Membrane</keyword>
<feature type="transmembrane region" description="Helical" evidence="7">
    <location>
        <begin position="168"/>
        <end position="193"/>
    </location>
</feature>
<dbReference type="Pfam" id="PF01554">
    <property type="entry name" value="MatE"/>
    <property type="match status" value="2"/>
</dbReference>
<dbReference type="InterPro" id="IPR048279">
    <property type="entry name" value="MdtK-like"/>
</dbReference>
<keyword evidence="2" id="KW-0813">Transport</keyword>
<feature type="transmembrane region" description="Helical" evidence="7">
    <location>
        <begin position="135"/>
        <end position="156"/>
    </location>
</feature>
<evidence type="ECO:0000256" key="3">
    <source>
        <dbReference type="ARBA" id="ARBA00022475"/>
    </source>
</evidence>
<feature type="transmembrane region" description="Helical" evidence="7">
    <location>
        <begin position="419"/>
        <end position="441"/>
    </location>
</feature>
<feature type="transmembrane region" description="Helical" evidence="7">
    <location>
        <begin position="54"/>
        <end position="81"/>
    </location>
</feature>
<dbReference type="InterPro" id="IPR002528">
    <property type="entry name" value="MATE_fam"/>
</dbReference>
<dbReference type="EMBL" id="CP081297">
    <property type="protein sequence ID" value="QZD87511.1"/>
    <property type="molecule type" value="Genomic_DNA"/>
</dbReference>
<accession>A0ABX8ZFK9</accession>
<proteinExistence type="predicted"/>
<feature type="transmembrane region" description="Helical" evidence="7">
    <location>
        <begin position="240"/>
        <end position="267"/>
    </location>
</feature>
<dbReference type="Proteomes" id="UP000824280">
    <property type="component" value="Chromosome"/>
</dbReference>
<evidence type="ECO:0000256" key="2">
    <source>
        <dbReference type="ARBA" id="ARBA00022448"/>
    </source>
</evidence>
<keyword evidence="4 7" id="KW-0812">Transmembrane</keyword>
<evidence type="ECO:0000256" key="5">
    <source>
        <dbReference type="ARBA" id="ARBA00022989"/>
    </source>
</evidence>
<feature type="transmembrane region" description="Helical" evidence="7">
    <location>
        <begin position="21"/>
        <end position="42"/>
    </location>
</feature>
<feature type="transmembrane region" description="Helical" evidence="7">
    <location>
        <begin position="287"/>
        <end position="308"/>
    </location>
</feature>
<name>A0ABX8ZFK9_9SPHN</name>
<feature type="transmembrane region" description="Helical" evidence="7">
    <location>
        <begin position="93"/>
        <end position="115"/>
    </location>
</feature>
<keyword evidence="3" id="KW-1003">Cell membrane</keyword>
<evidence type="ECO:0000313" key="9">
    <source>
        <dbReference type="Proteomes" id="UP000824280"/>
    </source>
</evidence>
<comment type="subcellular location">
    <subcellularLocation>
        <location evidence="1">Cell inner membrane</location>
        <topology evidence="1">Multi-pass membrane protein</topology>
    </subcellularLocation>
</comment>
<feature type="transmembrane region" description="Helical" evidence="7">
    <location>
        <begin position="388"/>
        <end position="407"/>
    </location>
</feature>
<reference evidence="8 9" key="1">
    <citation type="submission" date="2021-08" db="EMBL/GenBank/DDBJ databases">
        <title>Comparative Genomics Analysis of the Genus Qipengyuania Reveals Extensive Genetic Diversity and Metabolic Versatility, Including the Description of Fifteen Novel Species.</title>
        <authorList>
            <person name="Liu Y."/>
        </authorList>
    </citation>
    <scope>NUCLEOTIDE SEQUENCE [LARGE SCALE GENOMIC DNA]</scope>
    <source>
        <strain evidence="8 9">1XM2-8</strain>
    </source>
</reference>
<dbReference type="PIRSF" id="PIRSF006603">
    <property type="entry name" value="DinF"/>
    <property type="match status" value="1"/>
</dbReference>
<organism evidence="8 9">
    <name type="scientific">Qipengyuania psychrotolerans</name>
    <dbReference type="NCBI Taxonomy" id="2867238"/>
    <lineage>
        <taxon>Bacteria</taxon>
        <taxon>Pseudomonadati</taxon>
        <taxon>Pseudomonadota</taxon>
        <taxon>Alphaproteobacteria</taxon>
        <taxon>Sphingomonadales</taxon>
        <taxon>Erythrobacteraceae</taxon>
        <taxon>Qipengyuania</taxon>
    </lineage>
</organism>
<keyword evidence="5 7" id="KW-1133">Transmembrane helix</keyword>
<evidence type="ECO:0000313" key="8">
    <source>
        <dbReference type="EMBL" id="QZD87511.1"/>
    </source>
</evidence>
<dbReference type="PANTHER" id="PTHR43549">
    <property type="entry name" value="MULTIDRUG RESISTANCE PROTEIN YPNP-RELATED"/>
    <property type="match status" value="1"/>
</dbReference>
<evidence type="ECO:0000256" key="1">
    <source>
        <dbReference type="ARBA" id="ARBA00004429"/>
    </source>
</evidence>
<evidence type="ECO:0000256" key="4">
    <source>
        <dbReference type="ARBA" id="ARBA00022692"/>
    </source>
</evidence>
<feature type="transmembrane region" description="Helical" evidence="7">
    <location>
        <begin position="360"/>
        <end position="381"/>
    </location>
</feature>
<dbReference type="InterPro" id="IPR052031">
    <property type="entry name" value="Membrane_Transporter-Flippase"/>
</dbReference>
<dbReference type="NCBIfam" id="TIGR00797">
    <property type="entry name" value="matE"/>
    <property type="match status" value="1"/>
</dbReference>
<evidence type="ECO:0000256" key="6">
    <source>
        <dbReference type="ARBA" id="ARBA00023136"/>
    </source>
</evidence>
<feature type="transmembrane region" description="Helical" evidence="7">
    <location>
        <begin position="320"/>
        <end position="340"/>
    </location>
</feature>
<dbReference type="PANTHER" id="PTHR43549:SF3">
    <property type="entry name" value="MULTIDRUG RESISTANCE PROTEIN YPNP-RELATED"/>
    <property type="match status" value="1"/>
</dbReference>
<dbReference type="RefSeq" id="WP_221423049.1">
    <property type="nucleotide sequence ID" value="NZ_CP081297.1"/>
</dbReference>
<evidence type="ECO:0000256" key="7">
    <source>
        <dbReference type="SAM" id="Phobius"/>
    </source>
</evidence>
<feature type="transmembrane region" description="Helical" evidence="7">
    <location>
        <begin position="199"/>
        <end position="219"/>
    </location>
</feature>
<sequence length="455" mass="47438">MSETAKLTRGSIVGHLVGQTAPMIFGVAAIISVALVDAYFIGQLGAQELAAVSFIFPITIALSSLGVGVMVGINSVIARALGEGDAERAERRANFGAVFALTVGVVLGLALFFLLDPLFRLMQASEALLPLIRAYMQPFSLGLPVLILQMGLNGVLRGQGEARKTSYVSITYSVANWVLDPILITGAFGFTGFGIAGAAYASIAGFALAILVALYLIGHSQLQINPASIRNCDVSKSSKAILSVAGPAAFSNAINPIGLAVLTALLASQGEAAVAGFGAAGRLQSFATVPLLALSGSIGAIVGQNWGAKQPDRSRAALRYAAMFCVIYGLATAVLLYFTGGWFAQFFTEDPAVIEEFENYIAIAAWGYAGFGLLIVANGALNAVDRAGLALTQSAARVFLFMLPFGWLLRPTFGADAIYGAELVANLAGGLLAITIVWQVLRAGPDKEHSIQTNR</sequence>
<keyword evidence="9" id="KW-1185">Reference proteome</keyword>
<protein>
    <submittedName>
        <fullName evidence="8">MATE family efflux transporter</fullName>
    </submittedName>
</protein>
<gene>
    <name evidence="8" type="ORF">K3166_02030</name>
</gene>